<sequence>MGKNCKETLASAQKLMDQQQYNEALTLLNTFSSDCKTKDAKEQGAVMKAEAYNQVGNYDQAITQADLALKVTKNRSLAAHFQKGIALQKTGDIQGSQMELKEVITLTEKNQNTPERAKNYALMARVYDQQLMEQDSADWYLEKAISLDPSNTSFLIQKGDMKLYHDDYQGAYAAYDQALAKGHDAQEVYISRSNTGLKEVQQKYGTDKTQDLRKKMSAEEKTKLCKDINQALELGWRDMNMDMFSALICK</sequence>
<dbReference type="InterPro" id="IPR011990">
    <property type="entry name" value="TPR-like_helical_dom_sf"/>
</dbReference>
<keyword evidence="2" id="KW-1185">Reference proteome</keyword>
<comment type="caution">
    <text evidence="1">The sequence shown here is derived from an EMBL/GenBank/DDBJ whole genome shotgun (WGS) entry which is preliminary data.</text>
</comment>
<accession>A0A918PPQ9</accession>
<dbReference type="AlphaFoldDB" id="A0A918PPQ9"/>
<gene>
    <name evidence="1" type="ORF">GCM10007049_05580</name>
</gene>
<evidence type="ECO:0000313" key="1">
    <source>
        <dbReference type="EMBL" id="GGZ16191.1"/>
    </source>
</evidence>
<dbReference type="Proteomes" id="UP000619457">
    <property type="component" value="Unassembled WGS sequence"/>
</dbReference>
<dbReference type="SUPFAM" id="SSF48452">
    <property type="entry name" value="TPR-like"/>
    <property type="match status" value="1"/>
</dbReference>
<proteinExistence type="predicted"/>
<organism evidence="1 2">
    <name type="scientific">Echinicola pacifica</name>
    <dbReference type="NCBI Taxonomy" id="346377"/>
    <lineage>
        <taxon>Bacteria</taxon>
        <taxon>Pseudomonadati</taxon>
        <taxon>Bacteroidota</taxon>
        <taxon>Cytophagia</taxon>
        <taxon>Cytophagales</taxon>
        <taxon>Cyclobacteriaceae</taxon>
        <taxon>Echinicola</taxon>
    </lineage>
</organism>
<evidence type="ECO:0000313" key="2">
    <source>
        <dbReference type="Proteomes" id="UP000619457"/>
    </source>
</evidence>
<reference evidence="1" key="1">
    <citation type="journal article" date="2014" name="Int. J. Syst. Evol. Microbiol.">
        <title>Complete genome sequence of Corynebacterium casei LMG S-19264T (=DSM 44701T), isolated from a smear-ripened cheese.</title>
        <authorList>
            <consortium name="US DOE Joint Genome Institute (JGI-PGF)"/>
            <person name="Walter F."/>
            <person name="Albersmeier A."/>
            <person name="Kalinowski J."/>
            <person name="Ruckert C."/>
        </authorList>
    </citation>
    <scope>NUCLEOTIDE SEQUENCE</scope>
    <source>
        <strain evidence="1">KCTC 12368</strain>
    </source>
</reference>
<protein>
    <recommendedName>
        <fullName evidence="3">Tetratricopeptide repeat-containing protein</fullName>
    </recommendedName>
</protein>
<dbReference type="Pfam" id="PF13181">
    <property type="entry name" value="TPR_8"/>
    <property type="match status" value="1"/>
</dbReference>
<dbReference type="InterPro" id="IPR019734">
    <property type="entry name" value="TPR_rpt"/>
</dbReference>
<dbReference type="Gene3D" id="1.25.40.10">
    <property type="entry name" value="Tetratricopeptide repeat domain"/>
    <property type="match status" value="2"/>
</dbReference>
<name>A0A918PPQ9_9BACT</name>
<evidence type="ECO:0008006" key="3">
    <source>
        <dbReference type="Google" id="ProtNLM"/>
    </source>
</evidence>
<reference evidence="1" key="2">
    <citation type="submission" date="2020-09" db="EMBL/GenBank/DDBJ databases">
        <authorList>
            <person name="Sun Q."/>
            <person name="Kim S."/>
        </authorList>
    </citation>
    <scope>NUCLEOTIDE SEQUENCE</scope>
    <source>
        <strain evidence="1">KCTC 12368</strain>
    </source>
</reference>
<dbReference type="EMBL" id="BMWX01000001">
    <property type="protein sequence ID" value="GGZ16191.1"/>
    <property type="molecule type" value="Genomic_DNA"/>
</dbReference>